<feature type="transmembrane region" description="Helical" evidence="1">
    <location>
        <begin position="69"/>
        <end position="88"/>
    </location>
</feature>
<accession>A0A0M6YCJ7</accession>
<sequence length="482" mass="51213">MSDTPTIRGLPARLARDGWWMADATPPPRRPPVAPGTVITRRGATAFGLLAVLVLAGDILFWRHTPGMSLAIFAGLIFAAAVAVRPPGVAAGRPALLLGLAMLPVVEYPQALSVTVLICGLCAALAWLDVSGARRILAAALHRLMWVPFAGMRDAWRTAVDGRMAELPRIGLRAVVTGWTVPVGGALILGALLVQSNPVFDGLSVDLSGLRVDAARGTLWLGLALLIWPFLTPSQVPDPIRPVPSRRPAIWNADAVRRALIVFNLLLLGQTGMDVAYLWTGAALPDGVTLAEYAHRGAYPLLVTALLAGGFAAAARPFLQARGLRPLLLIWLAQNIALTVAALLRLDLYVDGFGLTYLRLHAGVWMGVVALGLGLTAWHVARATSTRWLLARCATLGAATLYLAGFVNFGALIVAYNVGAGRDDRAYLCALPPVATVGAVDSVGLPLCQHARVRIDGWQGWHFRGHRAIVARTADDTKGALR</sequence>
<keyword evidence="3" id="KW-1185">Reference proteome</keyword>
<evidence type="ECO:0000256" key="1">
    <source>
        <dbReference type="SAM" id="Phobius"/>
    </source>
</evidence>
<feature type="transmembrane region" description="Helical" evidence="1">
    <location>
        <begin position="299"/>
        <end position="319"/>
    </location>
</feature>
<keyword evidence="1" id="KW-0472">Membrane</keyword>
<proteinExistence type="predicted"/>
<feature type="transmembrane region" description="Helical" evidence="1">
    <location>
        <begin position="44"/>
        <end position="62"/>
    </location>
</feature>
<feature type="transmembrane region" description="Helical" evidence="1">
    <location>
        <begin position="393"/>
        <end position="416"/>
    </location>
</feature>
<keyword evidence="1" id="KW-1133">Transmembrane helix</keyword>
<organism evidence="2 3">
    <name type="scientific">Jannaschia donghaensis</name>
    <dbReference type="NCBI Taxonomy" id="420998"/>
    <lineage>
        <taxon>Bacteria</taxon>
        <taxon>Pseudomonadati</taxon>
        <taxon>Pseudomonadota</taxon>
        <taxon>Alphaproteobacteria</taxon>
        <taxon>Rhodobacterales</taxon>
        <taxon>Roseobacteraceae</taxon>
        <taxon>Jannaschia</taxon>
    </lineage>
</organism>
<dbReference type="InterPro" id="IPR025291">
    <property type="entry name" value="DUF4153"/>
</dbReference>
<feature type="transmembrane region" description="Helical" evidence="1">
    <location>
        <begin position="172"/>
        <end position="194"/>
    </location>
</feature>
<feature type="transmembrane region" description="Helical" evidence="1">
    <location>
        <begin position="326"/>
        <end position="344"/>
    </location>
</feature>
<feature type="transmembrane region" description="Helical" evidence="1">
    <location>
        <begin position="108"/>
        <end position="128"/>
    </location>
</feature>
<dbReference type="OrthoDB" id="7280060at2"/>
<dbReference type="Pfam" id="PF13687">
    <property type="entry name" value="DUF4153"/>
    <property type="match status" value="1"/>
</dbReference>
<feature type="transmembrane region" description="Helical" evidence="1">
    <location>
        <begin position="214"/>
        <end position="231"/>
    </location>
</feature>
<gene>
    <name evidence="2" type="ORF">JDO7802_00083</name>
</gene>
<evidence type="ECO:0000313" key="3">
    <source>
        <dbReference type="Proteomes" id="UP000049222"/>
    </source>
</evidence>
<dbReference type="Proteomes" id="UP000049222">
    <property type="component" value="Unassembled WGS sequence"/>
</dbReference>
<keyword evidence="1" id="KW-0812">Transmembrane</keyword>
<dbReference type="AlphaFoldDB" id="A0A0M6YCJ7"/>
<evidence type="ECO:0000313" key="2">
    <source>
        <dbReference type="EMBL" id="CTQ48082.1"/>
    </source>
</evidence>
<protein>
    <submittedName>
        <fullName evidence="2">Uncharacterized protein</fullName>
    </submittedName>
</protein>
<feature type="transmembrane region" description="Helical" evidence="1">
    <location>
        <begin position="259"/>
        <end position="279"/>
    </location>
</feature>
<dbReference type="RefSeq" id="WP_055081732.1">
    <property type="nucleotide sequence ID" value="NZ_CXSU01000004.1"/>
</dbReference>
<reference evidence="2 3" key="1">
    <citation type="submission" date="2015-07" db="EMBL/GenBank/DDBJ databases">
        <authorList>
            <person name="Noorani M."/>
        </authorList>
    </citation>
    <scope>NUCLEOTIDE SEQUENCE [LARGE SCALE GENOMIC DNA]</scope>
    <source>
        <strain evidence="2 3">CECT 7802</strain>
    </source>
</reference>
<dbReference type="EMBL" id="CXSU01000004">
    <property type="protein sequence ID" value="CTQ48082.1"/>
    <property type="molecule type" value="Genomic_DNA"/>
</dbReference>
<name>A0A0M6YCJ7_9RHOB</name>
<feature type="transmembrane region" description="Helical" evidence="1">
    <location>
        <begin position="364"/>
        <end position="381"/>
    </location>
</feature>
<dbReference type="STRING" id="420998.JDO7802_00083"/>